<dbReference type="GO" id="GO:0016301">
    <property type="term" value="F:kinase activity"/>
    <property type="evidence" value="ECO:0007669"/>
    <property type="project" value="UniProtKB-KW"/>
</dbReference>
<proteinExistence type="inferred from homology"/>
<keyword evidence="10" id="KW-0486">Methionine biosynthesis</keyword>
<dbReference type="PROSITE" id="PS00324">
    <property type="entry name" value="ASPARTOKINASE"/>
    <property type="match status" value="1"/>
</dbReference>
<feature type="domain" description="Aspartate/glutamate/uridylate kinase" evidence="14">
    <location>
        <begin position="4"/>
        <end position="273"/>
    </location>
</feature>
<evidence type="ECO:0000256" key="13">
    <source>
        <dbReference type="PIRNR" id="PIRNR000727"/>
    </source>
</evidence>
<comment type="catalytic activity">
    <reaction evidence="12">
        <text>L-homoserine + NAD(+) = L-aspartate 4-semialdehyde + NADH + H(+)</text>
        <dbReference type="Rhea" id="RHEA:15757"/>
        <dbReference type="ChEBI" id="CHEBI:15378"/>
        <dbReference type="ChEBI" id="CHEBI:57476"/>
        <dbReference type="ChEBI" id="CHEBI:57540"/>
        <dbReference type="ChEBI" id="CHEBI:57945"/>
        <dbReference type="ChEBI" id="CHEBI:537519"/>
        <dbReference type="EC" id="1.1.1.3"/>
    </reaction>
    <physiologicalReaction direction="right-to-left" evidence="12">
        <dbReference type="Rhea" id="RHEA:15759"/>
    </physiologicalReaction>
</comment>
<evidence type="ECO:0000256" key="8">
    <source>
        <dbReference type="ARBA" id="ARBA00022857"/>
    </source>
</evidence>
<evidence type="ECO:0000256" key="10">
    <source>
        <dbReference type="ARBA" id="ARBA00023167"/>
    </source>
</evidence>
<keyword evidence="7" id="KW-0791">Threonine biosynthesis</keyword>
<evidence type="ECO:0000256" key="7">
    <source>
        <dbReference type="ARBA" id="ARBA00022697"/>
    </source>
</evidence>
<dbReference type="InterPro" id="IPR049638">
    <property type="entry name" value="AK-HD"/>
</dbReference>
<dbReference type="InterPro" id="IPR036393">
    <property type="entry name" value="AceGlu_kinase-like_sf"/>
</dbReference>
<keyword evidence="6 13" id="KW-0028">Amino-acid biosynthesis</keyword>
<name>A0ABP9SDP4_9GAMM</name>
<dbReference type="Pfam" id="PF00696">
    <property type="entry name" value="AA_kinase"/>
    <property type="match status" value="1"/>
</dbReference>
<dbReference type="PIRSF" id="PIRSF000727">
    <property type="entry name" value="ThrA"/>
    <property type="match status" value="1"/>
</dbReference>
<dbReference type="Gene3D" id="3.40.50.720">
    <property type="entry name" value="NAD(P)-binding Rossmann-like Domain"/>
    <property type="match status" value="1"/>
</dbReference>
<gene>
    <name evidence="17" type="ORF">GCM10025772_27880</name>
</gene>
<dbReference type="NCBIfam" id="NF007003">
    <property type="entry name" value="PRK09466.1"/>
    <property type="match status" value="1"/>
</dbReference>
<evidence type="ECO:0000256" key="6">
    <source>
        <dbReference type="ARBA" id="ARBA00022605"/>
    </source>
</evidence>
<dbReference type="RefSeq" id="WP_345317781.1">
    <property type="nucleotide sequence ID" value="NZ_BAABLF010000029.1"/>
</dbReference>
<evidence type="ECO:0000256" key="2">
    <source>
        <dbReference type="ARBA" id="ARBA00004986"/>
    </source>
</evidence>
<dbReference type="Gene3D" id="3.40.1160.10">
    <property type="entry name" value="Acetylglutamate kinase-like"/>
    <property type="match status" value="1"/>
</dbReference>
<evidence type="ECO:0000256" key="9">
    <source>
        <dbReference type="ARBA" id="ARBA00023002"/>
    </source>
</evidence>
<dbReference type="InterPro" id="IPR011147">
    <property type="entry name" value="Bifunc_Aspkin/hSer_DH"/>
</dbReference>
<comment type="similarity">
    <text evidence="13">In the N-terminal section; belongs to the aspartokinase family.</text>
</comment>
<dbReference type="InterPro" id="IPR018042">
    <property type="entry name" value="Aspartate_kinase_CS"/>
</dbReference>
<evidence type="ECO:0000313" key="17">
    <source>
        <dbReference type="EMBL" id="GAA5194592.1"/>
    </source>
</evidence>
<dbReference type="PANTHER" id="PTHR43070:SF5">
    <property type="entry name" value="HOMOSERINE DEHYDROGENASE"/>
    <property type="match status" value="1"/>
</dbReference>
<comment type="pathway">
    <text evidence="5 13">Amino-acid biosynthesis; L-threonine biosynthesis; L-threonine from L-aspartate: step 1/5.</text>
</comment>
<dbReference type="Pfam" id="PF00742">
    <property type="entry name" value="Homoserine_dh"/>
    <property type="match status" value="1"/>
</dbReference>
<dbReference type="SUPFAM" id="SSF51735">
    <property type="entry name" value="NAD(P)-binding Rossmann-fold domains"/>
    <property type="match status" value="1"/>
</dbReference>
<dbReference type="SUPFAM" id="SSF55347">
    <property type="entry name" value="Glyceraldehyde-3-phosphate dehydrogenase-like, C-terminal domain"/>
    <property type="match status" value="1"/>
</dbReference>
<comment type="similarity">
    <text evidence="13">In the C-terminal section; belongs to the homoserine dehydrogenase family.</text>
</comment>
<dbReference type="InterPro" id="IPR001048">
    <property type="entry name" value="Asp/Glu/Uridylate_kinase"/>
</dbReference>
<evidence type="ECO:0000259" key="14">
    <source>
        <dbReference type="Pfam" id="PF00696"/>
    </source>
</evidence>
<dbReference type="InterPro" id="IPR005106">
    <property type="entry name" value="Asp/hSer_DH_NAD-bd"/>
</dbReference>
<evidence type="ECO:0000256" key="4">
    <source>
        <dbReference type="ARBA" id="ARBA00005062"/>
    </source>
</evidence>
<dbReference type="InterPro" id="IPR036291">
    <property type="entry name" value="NAD(P)-bd_dom_sf"/>
</dbReference>
<evidence type="ECO:0000256" key="12">
    <source>
        <dbReference type="ARBA" id="ARBA00049031"/>
    </source>
</evidence>
<dbReference type="Gene3D" id="1.20.120.1320">
    <property type="entry name" value="Aspartokinase, catalytic domain"/>
    <property type="match status" value="1"/>
</dbReference>
<evidence type="ECO:0000313" key="18">
    <source>
        <dbReference type="Proteomes" id="UP001501600"/>
    </source>
</evidence>
<feature type="domain" description="Aspartate/homoserine dehydrogenase NAD-binding" evidence="16">
    <location>
        <begin position="432"/>
        <end position="566"/>
    </location>
</feature>
<evidence type="ECO:0000259" key="15">
    <source>
        <dbReference type="Pfam" id="PF00742"/>
    </source>
</evidence>
<evidence type="ECO:0000256" key="11">
    <source>
        <dbReference type="ARBA" id="ARBA00048841"/>
    </source>
</evidence>
<comment type="pathway">
    <text evidence="4 13">Amino-acid biosynthesis; L-methionine biosynthesis via de novo pathway; L-homoserine from L-aspartate: step 3/3.</text>
</comment>
<keyword evidence="18" id="KW-1185">Reference proteome</keyword>
<dbReference type="Proteomes" id="UP001501600">
    <property type="component" value="Unassembled WGS sequence"/>
</dbReference>
<keyword evidence="8 13" id="KW-0521">NADP</keyword>
<evidence type="ECO:0000256" key="3">
    <source>
        <dbReference type="ARBA" id="ARBA00005056"/>
    </source>
</evidence>
<keyword evidence="13" id="KW-0067">ATP-binding</keyword>
<keyword evidence="9 13" id="KW-0560">Oxidoreductase</keyword>
<dbReference type="EC" id="1.1.1.3" evidence="13"/>
<dbReference type="EMBL" id="BAABLF010000029">
    <property type="protein sequence ID" value="GAA5194592.1"/>
    <property type="molecule type" value="Genomic_DNA"/>
</dbReference>
<comment type="pathway">
    <text evidence="2 13">Amino-acid biosynthesis; L-methionine biosynthesis via de novo pathway; L-homoserine from L-aspartate: step 1/3.</text>
</comment>
<evidence type="ECO:0000256" key="1">
    <source>
        <dbReference type="ARBA" id="ARBA00001920"/>
    </source>
</evidence>
<dbReference type="InterPro" id="IPR042199">
    <property type="entry name" value="AsparK_Bifunc_asparK/hSer_DH"/>
</dbReference>
<keyword evidence="13 17" id="KW-0418">Kinase</keyword>
<dbReference type="PANTHER" id="PTHR43070">
    <property type="match status" value="1"/>
</dbReference>
<dbReference type="PROSITE" id="PS01042">
    <property type="entry name" value="HOMOSER_DHGENASE"/>
    <property type="match status" value="1"/>
</dbReference>
<keyword evidence="13" id="KW-0547">Nucleotide-binding</keyword>
<organism evidence="17 18">
    <name type="scientific">Ferrimonas gelatinilytica</name>
    <dbReference type="NCBI Taxonomy" id="1255257"/>
    <lineage>
        <taxon>Bacteria</taxon>
        <taxon>Pseudomonadati</taxon>
        <taxon>Pseudomonadota</taxon>
        <taxon>Gammaproteobacteria</taxon>
        <taxon>Alteromonadales</taxon>
        <taxon>Ferrimonadaceae</taxon>
        <taxon>Ferrimonas</taxon>
    </lineage>
</organism>
<comment type="catalytic activity">
    <reaction evidence="11">
        <text>L-homoserine + NADP(+) = L-aspartate 4-semialdehyde + NADPH + H(+)</text>
        <dbReference type="Rhea" id="RHEA:15761"/>
        <dbReference type="ChEBI" id="CHEBI:15378"/>
        <dbReference type="ChEBI" id="CHEBI:57476"/>
        <dbReference type="ChEBI" id="CHEBI:57783"/>
        <dbReference type="ChEBI" id="CHEBI:58349"/>
        <dbReference type="ChEBI" id="CHEBI:537519"/>
        <dbReference type="EC" id="1.1.1.3"/>
    </reaction>
    <physiologicalReaction direction="right-to-left" evidence="11">
        <dbReference type="Rhea" id="RHEA:15763"/>
    </physiologicalReaction>
</comment>
<dbReference type="EC" id="2.7.2.4" evidence="13"/>
<accession>A0ABP9SDP4</accession>
<dbReference type="Pfam" id="PF03447">
    <property type="entry name" value="NAD_binding_3"/>
    <property type="match status" value="1"/>
</dbReference>
<evidence type="ECO:0000256" key="5">
    <source>
        <dbReference type="ARBA" id="ARBA00005139"/>
    </source>
</evidence>
<protein>
    <recommendedName>
        <fullName evidence="13">Bifunctional aspartokinase/homoserine dehydrogenase</fullName>
    </recommendedName>
    <domain>
        <recommendedName>
            <fullName evidence="13">Aspartokinase</fullName>
            <ecNumber evidence="13">2.7.2.4</ecNumber>
        </recommendedName>
    </domain>
    <domain>
        <recommendedName>
            <fullName evidence="13">Homoserine dehydrogenase</fullName>
            <ecNumber evidence="13">1.1.1.3</ecNumber>
        </recommendedName>
    </domain>
</protein>
<comment type="catalytic activity">
    <reaction evidence="13">
        <text>L-aspartate + ATP = 4-phospho-L-aspartate + ADP</text>
        <dbReference type="Rhea" id="RHEA:23776"/>
        <dbReference type="ChEBI" id="CHEBI:29991"/>
        <dbReference type="ChEBI" id="CHEBI:30616"/>
        <dbReference type="ChEBI" id="CHEBI:57535"/>
        <dbReference type="ChEBI" id="CHEBI:456216"/>
        <dbReference type="EC" id="2.7.2.4"/>
    </reaction>
</comment>
<comment type="subunit">
    <text evidence="13">Homotetramer.</text>
</comment>
<evidence type="ECO:0000259" key="16">
    <source>
        <dbReference type="Pfam" id="PF03447"/>
    </source>
</evidence>
<feature type="domain" description="Homoserine dehydrogenase catalytic" evidence="15">
    <location>
        <begin position="575"/>
        <end position="773"/>
    </location>
</feature>
<keyword evidence="13" id="KW-0808">Transferase</keyword>
<comment type="cofactor">
    <cofactor evidence="1">
        <name>a metal cation</name>
        <dbReference type="ChEBI" id="CHEBI:25213"/>
    </cofactor>
</comment>
<comment type="pathway">
    <text evidence="13">Amino-acid biosynthesis; L-lysine biosynthesis via DAP pathway; (S)-tetrahydrodipicolinate from L-aspartate: step 1/4.</text>
</comment>
<dbReference type="Gene3D" id="3.30.360.10">
    <property type="entry name" value="Dihydrodipicolinate Reductase, domain 2"/>
    <property type="match status" value="1"/>
</dbReference>
<comment type="pathway">
    <text evidence="3 13">Amino-acid biosynthesis; L-threonine biosynthesis; L-threonine from L-aspartate: step 3/5.</text>
</comment>
<reference evidence="18" key="1">
    <citation type="journal article" date="2019" name="Int. J. Syst. Evol. Microbiol.">
        <title>The Global Catalogue of Microorganisms (GCM) 10K type strain sequencing project: providing services to taxonomists for standard genome sequencing and annotation.</title>
        <authorList>
            <consortium name="The Broad Institute Genomics Platform"/>
            <consortium name="The Broad Institute Genome Sequencing Center for Infectious Disease"/>
            <person name="Wu L."/>
            <person name="Ma J."/>
        </authorList>
    </citation>
    <scope>NUCLEOTIDE SEQUENCE [LARGE SCALE GENOMIC DNA]</scope>
    <source>
        <strain evidence="18">JCM 18720</strain>
    </source>
</reference>
<dbReference type="SUPFAM" id="SSF53633">
    <property type="entry name" value="Carbamate kinase-like"/>
    <property type="match status" value="1"/>
</dbReference>
<dbReference type="InterPro" id="IPR001342">
    <property type="entry name" value="HDH_cat"/>
</dbReference>
<sequence>MSRRTLHKFGGSSLADADCYRRVAHILLTQGHSDDLVVVSAAGKTTNALISLLERARQHREFSNELAQLTEFQQGLIRRLLLGPEAETILAQFNDDLATLRHWLGAPNRHGAEIQALGEVWSSRLLAALLGQLGVKAQALDARQFLLVGADRAPDYASSRDRLNRFLAQSPDTRIVITGFVANDGHGQSVLLGRNGSDYSATVIGALARVDLITIWSDVQGVFNADPNRLQDARLQAELSLAEADTLARLGSPVLHSRTLQPLKDHAMALHVRSSFTPEQPYTRILAEGARAEPVITSLDAVVVLYCPEGRLDSAIEHLQASGLAPLACYPQRNALVVTEELAEATQVALVEWLGAPVSSERGWGMVALISRHAGRLAGAFARLLGRRAWPLRREPLALITLVPSDEVADLTGRVHRRCAGPMKKIGLLVAGKGNIGAAWLQQFAHYQRRISDELEAELMLVAVLGREEALLAPEGIEPAQWQPRFDAEARPYRLPQLIEQASALPLDELILLDITASETLAQAYPQLLAQGIHLISANKQAGSGSQAFYHELKQAVAQRHLYWRYNATVGAGLPVFYAIDDLKRGGDRVQRIDGVFSGTLSWLFHHYDGAKPFSRLVLEARERGLTEPDPREDLGGIDMQRKLLILARELGLELELAQVGLETLVPEALQGVSDSEFLQRVEELDQPMTEALAAASARGETLRYTASLAVEGDRLQARVGLASVAPDHPFASLPPGDNQFLLRSLHYPEGLVIQGPGAGREVTAAAVQSDLVAICRRLLH</sequence>
<comment type="caution">
    <text evidence="17">The sequence shown here is derived from an EMBL/GenBank/DDBJ whole genome shotgun (WGS) entry which is preliminary data.</text>
</comment>
<dbReference type="InterPro" id="IPR019811">
    <property type="entry name" value="HDH_CS"/>
</dbReference>